<keyword evidence="4" id="KW-1185">Reference proteome</keyword>
<organism evidence="3 4">
    <name type="scientific">Zasmidium cellare</name>
    <name type="common">Wine cellar mold</name>
    <name type="synonym">Racodium cellare</name>
    <dbReference type="NCBI Taxonomy" id="395010"/>
    <lineage>
        <taxon>Eukaryota</taxon>
        <taxon>Fungi</taxon>
        <taxon>Dikarya</taxon>
        <taxon>Ascomycota</taxon>
        <taxon>Pezizomycotina</taxon>
        <taxon>Dothideomycetes</taxon>
        <taxon>Dothideomycetidae</taxon>
        <taxon>Mycosphaerellales</taxon>
        <taxon>Mycosphaerellaceae</taxon>
        <taxon>Zasmidium</taxon>
    </lineage>
</organism>
<evidence type="ECO:0000256" key="1">
    <source>
        <dbReference type="SAM" id="MobiDB-lite"/>
    </source>
</evidence>
<proteinExistence type="predicted"/>
<accession>A0ABR0ERX5</accession>
<dbReference type="InterPro" id="IPR027417">
    <property type="entry name" value="P-loop_NTPase"/>
</dbReference>
<sequence length="311" mass="35438">MDEADRMFDMGFEPQITRVLGNIRPDRQTVTFSANAVRRCWHSNIKPGFERPPNKLTARTLCLLVSVLPQPLTSPDPALTQGQFAVERQETADNIFKLLGKKEAVKLPPNYGELKGMLFNARELLIKARDERKQPRPQTNISHSTWKSNIDNKVARAISYYNGKRKALTTSSRACLHSATSALDLEYPTPMCERSRTTLRRGLKHYNSVAEKHVRERNVSGFAVRFAAGAVRMEWDDPLHGLEHAMSERRPWSPSRLIETNGTGARNSTTTTSPSAKQYKRRVEASYPPAPEPEDYTMAKEFHERFDRLKE</sequence>
<evidence type="ECO:0000259" key="2">
    <source>
        <dbReference type="Pfam" id="PF00270"/>
    </source>
</evidence>
<name>A0ABR0ERX5_ZASCE</name>
<dbReference type="EMBL" id="JAXOVC010000003">
    <property type="protein sequence ID" value="KAK4504339.1"/>
    <property type="molecule type" value="Genomic_DNA"/>
</dbReference>
<gene>
    <name evidence="3" type="ORF">PRZ48_005255</name>
</gene>
<reference evidence="3 4" key="1">
    <citation type="journal article" date="2023" name="G3 (Bethesda)">
        <title>A chromosome-level genome assembly of Zasmidium syzygii isolated from banana leaves.</title>
        <authorList>
            <person name="van Westerhoven A.C."/>
            <person name="Mehrabi R."/>
            <person name="Talebi R."/>
            <person name="Steentjes M.B.F."/>
            <person name="Corcolon B."/>
            <person name="Chong P.A."/>
            <person name="Kema G.H.J."/>
            <person name="Seidl M.F."/>
        </authorList>
    </citation>
    <scope>NUCLEOTIDE SEQUENCE [LARGE SCALE GENOMIC DNA]</scope>
    <source>
        <strain evidence="3 4">P124</strain>
    </source>
</reference>
<dbReference type="Proteomes" id="UP001305779">
    <property type="component" value="Unassembled WGS sequence"/>
</dbReference>
<feature type="compositionally biased region" description="Polar residues" evidence="1">
    <location>
        <begin position="258"/>
        <end position="276"/>
    </location>
</feature>
<dbReference type="SUPFAM" id="SSF52540">
    <property type="entry name" value="P-loop containing nucleoside triphosphate hydrolases"/>
    <property type="match status" value="1"/>
</dbReference>
<protein>
    <recommendedName>
        <fullName evidence="2">DEAD/DEAH-box helicase domain-containing protein</fullName>
    </recommendedName>
</protein>
<dbReference type="Pfam" id="PF00270">
    <property type="entry name" value="DEAD"/>
    <property type="match status" value="1"/>
</dbReference>
<evidence type="ECO:0000313" key="3">
    <source>
        <dbReference type="EMBL" id="KAK4504339.1"/>
    </source>
</evidence>
<dbReference type="InterPro" id="IPR011545">
    <property type="entry name" value="DEAD/DEAH_box_helicase_dom"/>
</dbReference>
<comment type="caution">
    <text evidence="3">The sequence shown here is derived from an EMBL/GenBank/DDBJ whole genome shotgun (WGS) entry which is preliminary data.</text>
</comment>
<dbReference type="Gene3D" id="3.40.50.300">
    <property type="entry name" value="P-loop containing nucleotide triphosphate hydrolases"/>
    <property type="match status" value="1"/>
</dbReference>
<evidence type="ECO:0000313" key="4">
    <source>
        <dbReference type="Proteomes" id="UP001305779"/>
    </source>
</evidence>
<feature type="region of interest" description="Disordered" evidence="1">
    <location>
        <begin position="248"/>
        <end position="298"/>
    </location>
</feature>
<feature type="domain" description="DEAD/DEAH-box helicase" evidence="2">
    <location>
        <begin position="1"/>
        <end position="34"/>
    </location>
</feature>